<keyword evidence="2" id="KW-1185">Reference proteome</keyword>
<sequence>MLSLKERITIVSWKLGGKTYEEVHQLSAGKQPPTRDNIKLLENKFRFKVYRFPFSIPCIFNYRAGRMLAVKLNIKNAWILLQQFSF</sequence>
<evidence type="ECO:0000313" key="1">
    <source>
        <dbReference type="EMBL" id="GFQ69794.1"/>
    </source>
</evidence>
<dbReference type="Proteomes" id="UP000887116">
    <property type="component" value="Unassembled WGS sequence"/>
</dbReference>
<reference evidence="1" key="1">
    <citation type="submission" date="2020-07" db="EMBL/GenBank/DDBJ databases">
        <title>Multicomponent nature underlies the extraordinary mechanical properties of spider dragline silk.</title>
        <authorList>
            <person name="Kono N."/>
            <person name="Nakamura H."/>
            <person name="Mori M."/>
            <person name="Yoshida Y."/>
            <person name="Ohtoshi R."/>
            <person name="Malay A.D."/>
            <person name="Moran D.A.P."/>
            <person name="Tomita M."/>
            <person name="Numata K."/>
            <person name="Arakawa K."/>
        </authorList>
    </citation>
    <scope>NUCLEOTIDE SEQUENCE</scope>
</reference>
<gene>
    <name evidence="1" type="ORF">TNCT_419361</name>
</gene>
<comment type="caution">
    <text evidence="1">The sequence shown here is derived from an EMBL/GenBank/DDBJ whole genome shotgun (WGS) entry which is preliminary data.</text>
</comment>
<accession>A0A8X6F532</accession>
<proteinExistence type="predicted"/>
<dbReference type="AlphaFoldDB" id="A0A8X6F532"/>
<organism evidence="1 2">
    <name type="scientific">Trichonephila clavata</name>
    <name type="common">Joro spider</name>
    <name type="synonym">Nephila clavata</name>
    <dbReference type="NCBI Taxonomy" id="2740835"/>
    <lineage>
        <taxon>Eukaryota</taxon>
        <taxon>Metazoa</taxon>
        <taxon>Ecdysozoa</taxon>
        <taxon>Arthropoda</taxon>
        <taxon>Chelicerata</taxon>
        <taxon>Arachnida</taxon>
        <taxon>Araneae</taxon>
        <taxon>Araneomorphae</taxon>
        <taxon>Entelegynae</taxon>
        <taxon>Araneoidea</taxon>
        <taxon>Nephilidae</taxon>
        <taxon>Trichonephila</taxon>
    </lineage>
</organism>
<name>A0A8X6F532_TRICU</name>
<evidence type="ECO:0000313" key="2">
    <source>
        <dbReference type="Proteomes" id="UP000887116"/>
    </source>
</evidence>
<protein>
    <submittedName>
        <fullName evidence="1">Uncharacterized protein</fullName>
    </submittedName>
</protein>
<dbReference type="EMBL" id="BMAO01030706">
    <property type="protein sequence ID" value="GFQ69794.1"/>
    <property type="molecule type" value="Genomic_DNA"/>
</dbReference>